<sequence>MRYASLLLAASAAAATLAAAGAASAQSNIRVGQTVNGSLSASDPKLSTDDSSYDCYVFQAQAGSWYQVDYKSSAFDAFVAVGQGRNCAVDATEANDDGPDGLDSQLVFKTDTGGTWFIRANSLEAGETGAYTLTLANGTAPVAPSSSGGEDGIFQYLAICMAADIAMEMDGQTVDEDDSLKIFELLMLAGEQEGMSEEDITNAVAEYVAAWTSDPELMRSSPPATVRAECIATIDAA</sequence>
<feature type="signal peptide" evidence="1">
    <location>
        <begin position="1"/>
        <end position="25"/>
    </location>
</feature>
<protein>
    <recommendedName>
        <fullName evidence="4">Peptidase C-terminal archaeal/bacterial domain-containing protein</fullName>
    </recommendedName>
</protein>
<evidence type="ECO:0008006" key="4">
    <source>
        <dbReference type="Google" id="ProtNLM"/>
    </source>
</evidence>
<dbReference type="Gene3D" id="2.60.120.380">
    <property type="match status" value="1"/>
</dbReference>
<feature type="chain" id="PRO_5047034424" description="Peptidase C-terminal archaeal/bacterial domain-containing protein" evidence="1">
    <location>
        <begin position="26"/>
        <end position="237"/>
    </location>
</feature>
<dbReference type="EMBL" id="CP067977">
    <property type="protein sequence ID" value="QQQ18869.1"/>
    <property type="molecule type" value="Genomic_DNA"/>
</dbReference>
<name>A0ABX7BRZ4_9CAUL</name>
<proteinExistence type="predicted"/>
<dbReference type="Proteomes" id="UP000595448">
    <property type="component" value="Chromosome"/>
</dbReference>
<gene>
    <name evidence="2" type="ORF">JIP62_01615</name>
</gene>
<evidence type="ECO:0000313" key="2">
    <source>
        <dbReference type="EMBL" id="QQQ18869.1"/>
    </source>
</evidence>
<keyword evidence="3" id="KW-1185">Reference proteome</keyword>
<evidence type="ECO:0000256" key="1">
    <source>
        <dbReference type="SAM" id="SignalP"/>
    </source>
</evidence>
<evidence type="ECO:0000313" key="3">
    <source>
        <dbReference type="Proteomes" id="UP000595448"/>
    </source>
</evidence>
<accession>A0ABX7BRZ4</accession>
<reference evidence="2 3" key="1">
    <citation type="submission" date="2021-01" db="EMBL/GenBank/DDBJ databases">
        <title>Brevundimonas vitis sp. nov., an bacterium isolated from grape (Vitis vinifera).</title>
        <authorList>
            <person name="Jiang L."/>
            <person name="Lee J."/>
        </authorList>
    </citation>
    <scope>NUCLEOTIDE SEQUENCE [LARGE SCALE GENOMIC DNA]</scope>
    <source>
        <strain evidence="2 3">GRTSA-9</strain>
    </source>
</reference>
<organism evidence="2 3">
    <name type="scientific">Brevundimonas vitisensis</name>
    <dbReference type="NCBI Taxonomy" id="2800818"/>
    <lineage>
        <taxon>Bacteria</taxon>
        <taxon>Pseudomonadati</taxon>
        <taxon>Pseudomonadota</taxon>
        <taxon>Alphaproteobacteria</taxon>
        <taxon>Caulobacterales</taxon>
        <taxon>Caulobacteraceae</taxon>
        <taxon>Brevundimonas</taxon>
    </lineage>
</organism>
<keyword evidence="1" id="KW-0732">Signal</keyword>
<dbReference type="RefSeq" id="WP_201103223.1">
    <property type="nucleotide sequence ID" value="NZ_CP067977.1"/>
</dbReference>